<dbReference type="Pfam" id="PF05678">
    <property type="entry name" value="VQ"/>
    <property type="match status" value="1"/>
</dbReference>
<evidence type="ECO:0000313" key="4">
    <source>
        <dbReference type="Proteomes" id="UP001567538"/>
    </source>
</evidence>
<organism evidence="3 4">
    <name type="scientific">Salvia divinorum</name>
    <name type="common">Maria pastora</name>
    <name type="synonym">Diviner's sage</name>
    <dbReference type="NCBI Taxonomy" id="28513"/>
    <lineage>
        <taxon>Eukaryota</taxon>
        <taxon>Viridiplantae</taxon>
        <taxon>Streptophyta</taxon>
        <taxon>Embryophyta</taxon>
        <taxon>Tracheophyta</taxon>
        <taxon>Spermatophyta</taxon>
        <taxon>Magnoliopsida</taxon>
        <taxon>eudicotyledons</taxon>
        <taxon>Gunneridae</taxon>
        <taxon>Pentapetalae</taxon>
        <taxon>asterids</taxon>
        <taxon>lamiids</taxon>
        <taxon>Lamiales</taxon>
        <taxon>Lamiaceae</taxon>
        <taxon>Nepetoideae</taxon>
        <taxon>Mentheae</taxon>
        <taxon>Salviinae</taxon>
        <taxon>Salvia</taxon>
        <taxon>Salvia subgen. Calosphace</taxon>
    </lineage>
</organism>
<evidence type="ECO:0000259" key="2">
    <source>
        <dbReference type="Pfam" id="PF05678"/>
    </source>
</evidence>
<sequence length="126" mass="13810">MEKMAKKTYKIKKRQPLKVVYITNPIKFETSALEFRALVQELTGQDAHVAYGGGEAVKAPEGHTVVAAPEDEEVTKSGQQFSGELNEQEDSDPTTVGSDDDSFVSSLMIEGIGSNLFDILKNLDEM</sequence>
<dbReference type="PANTHER" id="PTHR33624">
    <property type="entry name" value="SIGMA FACTOR BINDING PROTEIN 1, CHLOROPLASTIC"/>
    <property type="match status" value="1"/>
</dbReference>
<proteinExistence type="predicted"/>
<reference evidence="3 4" key="1">
    <citation type="submission" date="2024-06" db="EMBL/GenBank/DDBJ databases">
        <title>A chromosome level genome sequence of Diviner's sage (Salvia divinorum).</title>
        <authorList>
            <person name="Ford S.A."/>
            <person name="Ro D.-K."/>
            <person name="Ness R.W."/>
            <person name="Phillips M.A."/>
        </authorList>
    </citation>
    <scope>NUCLEOTIDE SEQUENCE [LARGE SCALE GENOMIC DNA]</scope>
    <source>
        <strain evidence="3">SAF-2024a</strain>
        <tissue evidence="3">Leaf</tissue>
    </source>
</reference>
<dbReference type="InterPro" id="IPR008889">
    <property type="entry name" value="VQ"/>
</dbReference>
<keyword evidence="4" id="KW-1185">Reference proteome</keyword>
<feature type="region of interest" description="Disordered" evidence="1">
    <location>
        <begin position="68"/>
        <end position="100"/>
    </location>
</feature>
<dbReference type="EMBL" id="JBEAFC010000003">
    <property type="protein sequence ID" value="KAL1564097.1"/>
    <property type="molecule type" value="Genomic_DNA"/>
</dbReference>
<dbReference type="PANTHER" id="PTHR33624:SF2">
    <property type="entry name" value="SIGMA FACTOR BINDING PROTEIN 1, CHLOROPLASTIC"/>
    <property type="match status" value="1"/>
</dbReference>
<comment type="caution">
    <text evidence="3">The sequence shown here is derived from an EMBL/GenBank/DDBJ whole genome shotgun (WGS) entry which is preliminary data.</text>
</comment>
<accession>A0ABD1I5V0</accession>
<feature type="compositionally biased region" description="Acidic residues" evidence="1">
    <location>
        <begin position="86"/>
        <end position="100"/>
    </location>
</feature>
<gene>
    <name evidence="3" type="ORF">AAHA92_06498</name>
</gene>
<dbReference type="AlphaFoldDB" id="A0ABD1I5V0"/>
<evidence type="ECO:0000313" key="3">
    <source>
        <dbReference type="EMBL" id="KAL1564097.1"/>
    </source>
</evidence>
<feature type="domain" description="VQ" evidence="2">
    <location>
        <begin position="28"/>
        <end position="48"/>
    </location>
</feature>
<dbReference type="Proteomes" id="UP001567538">
    <property type="component" value="Unassembled WGS sequence"/>
</dbReference>
<feature type="compositionally biased region" description="Polar residues" evidence="1">
    <location>
        <begin position="76"/>
        <end position="85"/>
    </location>
</feature>
<evidence type="ECO:0000256" key="1">
    <source>
        <dbReference type="SAM" id="MobiDB-lite"/>
    </source>
</evidence>
<name>A0ABD1I5V0_SALDI</name>
<dbReference type="InterPro" id="IPR039335">
    <property type="entry name" value="SIB1/2"/>
</dbReference>
<protein>
    <recommendedName>
        <fullName evidence="2">VQ domain-containing protein</fullName>
    </recommendedName>
</protein>